<evidence type="ECO:0000256" key="5">
    <source>
        <dbReference type="ARBA" id="ARBA00022691"/>
    </source>
</evidence>
<keyword evidence="3" id="KW-0489">Methyltransferase</keyword>
<dbReference type="GO" id="GO:0005634">
    <property type="term" value="C:nucleus"/>
    <property type="evidence" value="ECO:0007669"/>
    <property type="project" value="UniProtKB-SubCell"/>
</dbReference>
<evidence type="ECO:0000256" key="11">
    <source>
        <dbReference type="ARBA" id="ARBA00023125"/>
    </source>
</evidence>
<dbReference type="PANTHER" id="PTHR16515">
    <property type="entry name" value="PR DOMAIN ZINC FINGER PROTEIN"/>
    <property type="match status" value="1"/>
</dbReference>
<keyword evidence="10" id="KW-0805">Transcription regulation</keyword>
<comment type="subcellular location">
    <subcellularLocation>
        <location evidence="1">Nucleus</location>
    </subcellularLocation>
</comment>
<dbReference type="InterPro" id="IPR046341">
    <property type="entry name" value="SET_dom_sf"/>
</dbReference>
<dbReference type="GO" id="GO:0008270">
    <property type="term" value="F:zinc ion binding"/>
    <property type="evidence" value="ECO:0007669"/>
    <property type="project" value="UniProtKB-KW"/>
</dbReference>
<keyword evidence="7" id="KW-0677">Repeat</keyword>
<feature type="domain" description="C2H2-type" evidence="16">
    <location>
        <begin position="583"/>
        <end position="610"/>
    </location>
</feature>
<dbReference type="EMBL" id="RQTK01001980">
    <property type="protein sequence ID" value="RUS68832.1"/>
    <property type="molecule type" value="Genomic_DNA"/>
</dbReference>
<feature type="domain" description="C2H2-type" evidence="16">
    <location>
        <begin position="695"/>
        <end position="722"/>
    </location>
</feature>
<evidence type="ECO:0000256" key="4">
    <source>
        <dbReference type="ARBA" id="ARBA00022679"/>
    </source>
</evidence>
<keyword evidence="12" id="KW-0804">Transcription</keyword>
<evidence type="ECO:0000256" key="8">
    <source>
        <dbReference type="ARBA" id="ARBA00022771"/>
    </source>
</evidence>
<dbReference type="CDD" id="cd19193">
    <property type="entry name" value="PR-SET_PRDM7_9"/>
    <property type="match status" value="1"/>
</dbReference>
<dbReference type="Pfam" id="PF00096">
    <property type="entry name" value="zf-C2H2"/>
    <property type="match status" value="9"/>
</dbReference>
<sequence length="778" mass="89897">MEVVDEWSTIDFSSLPDSINEFFSAQELASMTEYEKKHLRSIRQNFEALKKAGLPVKPPEFMVKNKSEREKKKICTLPLTDSEDSDADWTPSCEQKKKPVQRMQFKPPFKTGTQNLSRMEAKRPSQIEKGKSKAKRQKRQEIEEESEEEDTHVYPFRSKRVTSFMSLIIPDDDDFLYCEECNIEYFGDCPEHGPLKIINDSVVPPTCKMGEDPEYCRKSLPPGLMIKKSKIPQAGLGVFATTFFPSRSRFGPYKGRKETDRIIAYESGYCWQVIQEGKTSHFVDASDPKESNWMRFVNCARSEEEQCVTAYQHEGEVYYRAHKDIHPGMEILVYYGDSYATDLGIKTQQVGGMKKQVVSDSGTEGNNSKVTDVEGTKKYKDESDATDTDKRMFNCLWCPFEYLQYEERERHMKRSHNEEYVKFRQEKYWNSESHCSNQGKTTPANSNGESLVLKKFTKVSDCEFSQDFNSFQDKDCNEELTESNLLATTKRAHSNEKPYTCDVCGKKFSRSSDLTIHKRTHSNEKPYKCDVCGKKFSRSDTLTAHKRIHTNEKPYTCDVCGKKFSDSSTLTRHKRTHTNEKPYKCDVCGKKFSQSGDLTAHKRIHSNEKPYKCDVCGKKFSRSGALTTHKRTHTNEKPYKCDVCDYKSAYSSHLTAHKRTHSNEKPYKCDVCGKKFSRSGTLTTHKRIHSNEKPYKCDVCDYKSAHSSHLTTHKRIHTNEKPYKCDVCGKKFSRSSHLTTHKRIHTNEKPYKCDVCDYKSAQSSHLTTHKRTHTNEKP</sequence>
<feature type="domain" description="C2H2-type" evidence="16">
    <location>
        <begin position="723"/>
        <end position="750"/>
    </location>
</feature>
<feature type="domain" description="SET" evidence="17">
    <location>
        <begin position="222"/>
        <end position="336"/>
    </location>
</feature>
<dbReference type="SMART" id="SM00355">
    <property type="entry name" value="ZnF_C2H2"/>
    <property type="match status" value="11"/>
</dbReference>
<evidence type="ECO:0000256" key="15">
    <source>
        <dbReference type="SAM" id="MobiDB-lite"/>
    </source>
</evidence>
<evidence type="ECO:0000256" key="6">
    <source>
        <dbReference type="ARBA" id="ARBA00022723"/>
    </source>
</evidence>
<organism evidence="18 19">
    <name type="scientific">Elysia chlorotica</name>
    <name type="common">Eastern emerald elysia</name>
    <name type="synonym">Sea slug</name>
    <dbReference type="NCBI Taxonomy" id="188477"/>
    <lineage>
        <taxon>Eukaryota</taxon>
        <taxon>Metazoa</taxon>
        <taxon>Spiralia</taxon>
        <taxon>Lophotrochozoa</taxon>
        <taxon>Mollusca</taxon>
        <taxon>Gastropoda</taxon>
        <taxon>Heterobranchia</taxon>
        <taxon>Euthyneura</taxon>
        <taxon>Panpulmonata</taxon>
        <taxon>Sacoglossa</taxon>
        <taxon>Placobranchoidea</taxon>
        <taxon>Plakobranchidae</taxon>
        <taxon>Elysia</taxon>
    </lineage>
</organism>
<name>A0A3S0Z3Y5_ELYCH</name>
<keyword evidence="4" id="KW-0808">Transferase</keyword>
<feature type="domain" description="C2H2-type" evidence="16">
    <location>
        <begin position="611"/>
        <end position="638"/>
    </location>
</feature>
<dbReference type="GO" id="GO:0032259">
    <property type="term" value="P:methylation"/>
    <property type="evidence" value="ECO:0007669"/>
    <property type="project" value="UniProtKB-KW"/>
</dbReference>
<dbReference type="SMART" id="SM00317">
    <property type="entry name" value="SET"/>
    <property type="match status" value="1"/>
</dbReference>
<dbReference type="FunFam" id="3.30.160.60:FF:000634">
    <property type="entry name" value="Zinc finger X-chromosomal protein"/>
    <property type="match status" value="2"/>
</dbReference>
<keyword evidence="11" id="KW-0238">DNA-binding</keyword>
<keyword evidence="13" id="KW-0539">Nucleus</keyword>
<dbReference type="Gene3D" id="3.30.160.60">
    <property type="entry name" value="Classic Zinc Finger"/>
    <property type="match status" value="10"/>
</dbReference>
<dbReference type="InterPro" id="IPR050331">
    <property type="entry name" value="Zinc_finger"/>
</dbReference>
<dbReference type="Pfam" id="PF21549">
    <property type="entry name" value="PRDM2_PR"/>
    <property type="match status" value="1"/>
</dbReference>
<dbReference type="PANTHER" id="PTHR16515:SF49">
    <property type="entry name" value="GASTRULA ZINC FINGER PROTEIN XLCGF49.1-LIKE-RELATED"/>
    <property type="match status" value="1"/>
</dbReference>
<comment type="similarity">
    <text evidence="2">Belongs to the krueppel C2H2-type zinc-finger protein family.</text>
</comment>
<dbReference type="PROSITE" id="PS50157">
    <property type="entry name" value="ZINC_FINGER_C2H2_2"/>
    <property type="match status" value="10"/>
</dbReference>
<dbReference type="FunFam" id="3.30.160.60:FF:002343">
    <property type="entry name" value="Zinc finger protein 33A"/>
    <property type="match status" value="1"/>
</dbReference>
<feature type="compositionally biased region" description="Basic and acidic residues" evidence="15">
    <location>
        <begin position="119"/>
        <end position="131"/>
    </location>
</feature>
<keyword evidence="19" id="KW-1185">Reference proteome</keyword>
<evidence type="ECO:0000256" key="1">
    <source>
        <dbReference type="ARBA" id="ARBA00004123"/>
    </source>
</evidence>
<dbReference type="AlphaFoldDB" id="A0A3S0Z3Y5"/>
<keyword evidence="8 14" id="KW-0863">Zinc-finger</keyword>
<dbReference type="GO" id="GO:0042054">
    <property type="term" value="F:histone methyltransferase activity"/>
    <property type="evidence" value="ECO:0007669"/>
    <property type="project" value="InterPro"/>
</dbReference>
<reference evidence="18 19" key="1">
    <citation type="submission" date="2019-01" db="EMBL/GenBank/DDBJ databases">
        <title>A draft genome assembly of the solar-powered sea slug Elysia chlorotica.</title>
        <authorList>
            <person name="Cai H."/>
            <person name="Li Q."/>
            <person name="Fang X."/>
            <person name="Li J."/>
            <person name="Curtis N.E."/>
            <person name="Altenburger A."/>
            <person name="Shibata T."/>
            <person name="Feng M."/>
            <person name="Maeda T."/>
            <person name="Schwartz J.A."/>
            <person name="Shigenobu S."/>
            <person name="Lundholm N."/>
            <person name="Nishiyama T."/>
            <person name="Yang H."/>
            <person name="Hasebe M."/>
            <person name="Li S."/>
            <person name="Pierce S.K."/>
            <person name="Wang J."/>
        </authorList>
    </citation>
    <scope>NUCLEOTIDE SEQUENCE [LARGE SCALE GENOMIC DNA]</scope>
    <source>
        <strain evidence="18">EC2010</strain>
        <tissue evidence="18">Whole organism of an adult</tissue>
    </source>
</reference>
<dbReference type="FunFam" id="3.30.160.60:FF:000882">
    <property type="entry name" value="Predicted gene, 21060"/>
    <property type="match status" value="1"/>
</dbReference>
<evidence type="ECO:0000256" key="13">
    <source>
        <dbReference type="ARBA" id="ARBA00023242"/>
    </source>
</evidence>
<dbReference type="InterPro" id="IPR001214">
    <property type="entry name" value="SET_dom"/>
</dbReference>
<dbReference type="STRING" id="188477.A0A3S0Z3Y5"/>
<feature type="domain" description="C2H2-type" evidence="16">
    <location>
        <begin position="499"/>
        <end position="526"/>
    </location>
</feature>
<dbReference type="SUPFAM" id="SSF57667">
    <property type="entry name" value="beta-beta-alpha zinc fingers"/>
    <property type="match status" value="7"/>
</dbReference>
<dbReference type="GO" id="GO:0010468">
    <property type="term" value="P:regulation of gene expression"/>
    <property type="evidence" value="ECO:0007669"/>
    <property type="project" value="TreeGrafter"/>
</dbReference>
<proteinExistence type="inferred from homology"/>
<evidence type="ECO:0000256" key="2">
    <source>
        <dbReference type="ARBA" id="ARBA00006991"/>
    </source>
</evidence>
<feature type="domain" description="C2H2-type" evidence="16">
    <location>
        <begin position="667"/>
        <end position="694"/>
    </location>
</feature>
<keyword evidence="6" id="KW-0479">Metal-binding</keyword>
<evidence type="ECO:0000313" key="19">
    <source>
        <dbReference type="Proteomes" id="UP000271974"/>
    </source>
</evidence>
<dbReference type="InterPro" id="IPR036236">
    <property type="entry name" value="Znf_C2H2_sf"/>
</dbReference>
<dbReference type="InterPro" id="IPR013087">
    <property type="entry name" value="Znf_C2H2_type"/>
</dbReference>
<dbReference type="InterPro" id="IPR044417">
    <property type="entry name" value="PRDM7_9_PR-SET"/>
</dbReference>
<evidence type="ECO:0000256" key="7">
    <source>
        <dbReference type="ARBA" id="ARBA00022737"/>
    </source>
</evidence>
<dbReference type="GO" id="GO:0003677">
    <property type="term" value="F:DNA binding"/>
    <property type="evidence" value="ECO:0007669"/>
    <property type="project" value="UniProtKB-KW"/>
</dbReference>
<evidence type="ECO:0000259" key="17">
    <source>
        <dbReference type="PROSITE" id="PS50280"/>
    </source>
</evidence>
<dbReference type="OrthoDB" id="9439254at2759"/>
<protein>
    <submittedName>
        <fullName evidence="18">Uncharacterized protein</fullName>
    </submittedName>
</protein>
<dbReference type="FunFam" id="3.30.160.60:FF:000478">
    <property type="entry name" value="Zinc finger protein 133"/>
    <property type="match status" value="2"/>
</dbReference>
<dbReference type="PROSITE" id="PS50280">
    <property type="entry name" value="SET"/>
    <property type="match status" value="1"/>
</dbReference>
<feature type="domain" description="C2H2-type" evidence="16">
    <location>
        <begin position="527"/>
        <end position="554"/>
    </location>
</feature>
<evidence type="ECO:0000256" key="3">
    <source>
        <dbReference type="ARBA" id="ARBA00022603"/>
    </source>
</evidence>
<comment type="caution">
    <text evidence="18">The sequence shown here is derived from an EMBL/GenBank/DDBJ whole genome shotgun (WGS) entry which is preliminary data.</text>
</comment>
<gene>
    <name evidence="18" type="ORF">EGW08_023406</name>
</gene>
<dbReference type="FunFam" id="3.30.160.60:FF:003287">
    <property type="entry name" value="Zgc:113343"/>
    <property type="match status" value="1"/>
</dbReference>
<feature type="domain" description="C2H2-type" evidence="16">
    <location>
        <begin position="555"/>
        <end position="582"/>
    </location>
</feature>
<feature type="domain" description="C2H2-type" evidence="16">
    <location>
        <begin position="751"/>
        <end position="778"/>
    </location>
</feature>
<evidence type="ECO:0000313" key="18">
    <source>
        <dbReference type="EMBL" id="RUS68832.1"/>
    </source>
</evidence>
<evidence type="ECO:0000256" key="14">
    <source>
        <dbReference type="PROSITE-ProRule" id="PRU00042"/>
    </source>
</evidence>
<evidence type="ECO:0000256" key="12">
    <source>
        <dbReference type="ARBA" id="ARBA00023163"/>
    </source>
</evidence>
<evidence type="ECO:0000259" key="16">
    <source>
        <dbReference type="PROSITE" id="PS50157"/>
    </source>
</evidence>
<feature type="region of interest" description="Disordered" evidence="15">
    <location>
        <begin position="81"/>
        <end position="151"/>
    </location>
</feature>
<keyword evidence="9" id="KW-0862">Zinc</keyword>
<dbReference type="FunFam" id="3.30.160.60:FF:000070">
    <property type="entry name" value="zinc finger protein 689 isoform X1"/>
    <property type="match status" value="1"/>
</dbReference>
<dbReference type="PROSITE" id="PS00028">
    <property type="entry name" value="ZINC_FINGER_C2H2_1"/>
    <property type="match status" value="8"/>
</dbReference>
<dbReference type="Gene3D" id="2.170.270.10">
    <property type="entry name" value="SET domain"/>
    <property type="match status" value="1"/>
</dbReference>
<evidence type="ECO:0000256" key="9">
    <source>
        <dbReference type="ARBA" id="ARBA00022833"/>
    </source>
</evidence>
<dbReference type="FunFam" id="3.30.160.60:FF:000933">
    <property type="entry name" value="zinc finger protein 771"/>
    <property type="match status" value="1"/>
</dbReference>
<dbReference type="FunFam" id="3.30.160.60:FF:000016">
    <property type="entry name" value="zinc finger protein 37 homolog"/>
    <property type="match status" value="1"/>
</dbReference>
<dbReference type="SUPFAM" id="SSF82199">
    <property type="entry name" value="SET domain"/>
    <property type="match status" value="1"/>
</dbReference>
<keyword evidence="5" id="KW-0949">S-adenosyl-L-methionine</keyword>
<dbReference type="Proteomes" id="UP000271974">
    <property type="component" value="Unassembled WGS sequence"/>
</dbReference>
<accession>A0A3S0Z3Y5</accession>
<evidence type="ECO:0000256" key="10">
    <source>
        <dbReference type="ARBA" id="ARBA00023015"/>
    </source>
</evidence>
<feature type="domain" description="C2H2-type" evidence="16">
    <location>
        <begin position="639"/>
        <end position="666"/>
    </location>
</feature>